<dbReference type="AlphaFoldDB" id="S5UQS7"/>
<gene>
    <name evidence="1" type="ORF">B446_12790</name>
</gene>
<sequence>MGLSKHPLVEKLCSLHLPTADFVVAGSGPLLAHGLRMEVGDLDVVARGAAWKLVLDMADPVPAPSGHGQMVLLFGGDIEVFDRWLPGTKEPDELIENAEMIEGIPFCPLREVLDWKMRSGRQKDRVDVELIRDYLERDL</sequence>
<proteinExistence type="predicted"/>
<protein>
    <submittedName>
        <fullName evidence="1">AraC family transcriptional regulator</fullName>
    </submittedName>
</protein>
<evidence type="ECO:0000313" key="2">
    <source>
        <dbReference type="Proteomes" id="UP000015423"/>
    </source>
</evidence>
<organism evidence="1 2">
    <name type="scientific">Streptomyces collinus (strain DSM 40733 / Tue 365)</name>
    <dbReference type="NCBI Taxonomy" id="1214242"/>
    <lineage>
        <taxon>Bacteria</taxon>
        <taxon>Bacillati</taxon>
        <taxon>Actinomycetota</taxon>
        <taxon>Actinomycetes</taxon>
        <taxon>Kitasatosporales</taxon>
        <taxon>Streptomycetaceae</taxon>
        <taxon>Streptomyces</taxon>
    </lineage>
</organism>
<reference evidence="1 2" key="2">
    <citation type="journal article" date="2013" name="J. Biotechnol.">
        <title>Complete genome sequence of the kirromycin producer Streptomyces collinus Tu 365 consisting of a linear chromosome and two linear plasmids.</title>
        <authorList>
            <person name="Ruckert C."/>
            <person name="Szczepanowski R."/>
            <person name="Albersmeier A."/>
            <person name="Goesmann A."/>
            <person name="Iftime D."/>
            <person name="Musiol E.M."/>
            <person name="Blin K."/>
            <person name="Wohlleben W."/>
            <person name="Puhler A."/>
            <person name="Kalinowski J."/>
            <person name="Weber T."/>
        </authorList>
    </citation>
    <scope>NUCLEOTIDE SEQUENCE [LARGE SCALE GENOMIC DNA]</scope>
    <source>
        <strain evidence="2">DSM 40733 / Tue 365</strain>
    </source>
</reference>
<dbReference type="STRING" id="1214242.B446_12790"/>
<reference evidence="2" key="1">
    <citation type="submission" date="2012-10" db="EMBL/GenBank/DDBJ databases">
        <title>The complete genome sequence of Streptomyces collinus Tu 365.</title>
        <authorList>
            <person name="Ruckert C."/>
            <person name="Szczepanowski R."/>
            <person name="Goesmann A."/>
            <person name="Pross E.K."/>
            <person name="Musiol E.M."/>
            <person name="Blin K."/>
            <person name="Wohlleben W."/>
            <person name="Puhler A."/>
            <person name="Weber T."/>
            <person name="Kalinowski J."/>
        </authorList>
    </citation>
    <scope>NUCLEOTIDE SEQUENCE [LARGE SCALE GENOMIC DNA]</scope>
    <source>
        <strain evidence="2">DSM 40733 / Tue 365</strain>
    </source>
</reference>
<dbReference type="Proteomes" id="UP000015423">
    <property type="component" value="Chromosome"/>
</dbReference>
<dbReference type="RefSeq" id="WP_020939852.1">
    <property type="nucleotide sequence ID" value="NC_021985.1"/>
</dbReference>
<dbReference type="EMBL" id="CP006259">
    <property type="protein sequence ID" value="AGS69378.1"/>
    <property type="molecule type" value="Genomic_DNA"/>
</dbReference>
<evidence type="ECO:0000313" key="1">
    <source>
        <dbReference type="EMBL" id="AGS69378.1"/>
    </source>
</evidence>
<dbReference type="HOGENOM" id="CLU_1843932_0_0_11"/>
<dbReference type="KEGG" id="sci:B446_12790"/>
<dbReference type="eggNOG" id="COG4977">
    <property type="taxonomic scope" value="Bacteria"/>
</dbReference>
<keyword evidence="2" id="KW-1185">Reference proteome</keyword>
<accession>S5UQS7</accession>
<name>S5UQS7_STRC3</name>